<evidence type="ECO:0000313" key="4">
    <source>
        <dbReference type="Proteomes" id="UP000271241"/>
    </source>
</evidence>
<dbReference type="Pfam" id="PF03665">
    <property type="entry name" value="UPF0172"/>
    <property type="match status" value="1"/>
</dbReference>
<dbReference type="InterPro" id="IPR005366">
    <property type="entry name" value="EMC8/9"/>
</dbReference>
<dbReference type="AlphaFoldDB" id="A0A4P9XLL6"/>
<protein>
    <recommendedName>
        <fullName evidence="2">MPN domain-containing protein</fullName>
    </recommendedName>
</protein>
<reference evidence="4" key="1">
    <citation type="journal article" date="2018" name="Nat. Microbiol.">
        <title>Leveraging single-cell genomics to expand the fungal tree of life.</title>
        <authorList>
            <person name="Ahrendt S.R."/>
            <person name="Quandt C.A."/>
            <person name="Ciobanu D."/>
            <person name="Clum A."/>
            <person name="Salamov A."/>
            <person name="Andreopoulos B."/>
            <person name="Cheng J.F."/>
            <person name="Woyke T."/>
            <person name="Pelin A."/>
            <person name="Henrissat B."/>
            <person name="Reynolds N.K."/>
            <person name="Benny G.L."/>
            <person name="Smith M.E."/>
            <person name="James T.Y."/>
            <person name="Grigoriev I.V."/>
        </authorList>
    </citation>
    <scope>NUCLEOTIDE SEQUENCE [LARGE SCALE GENOMIC DNA]</scope>
    <source>
        <strain evidence="4">RSA 1356</strain>
    </source>
</reference>
<keyword evidence="4" id="KW-1185">Reference proteome</keyword>
<sequence length="210" mass="22596">MSTAVYTVSRRAYAKIVLHAAAYTSSSVNGVLLASKSSVATNSVVVTDAVPLLHTRLTLSPMLEVAFEQLDIYCEKTGQTIIGYYQANELLTSRDLGTAGAKIATRVHSVEPTAFAVVVDNQKLATVEPENALVFHNIHDGQWRVAPNQPGARKQDSSSRRFELETEAPAVAAAAVGARLHRELVDFDAHLTTPSADWLRNDAVLAALAN</sequence>
<name>A0A4P9XLL6_9FUNG</name>
<organism evidence="3 4">
    <name type="scientific">Thamnocephalis sphaerospora</name>
    <dbReference type="NCBI Taxonomy" id="78915"/>
    <lineage>
        <taxon>Eukaryota</taxon>
        <taxon>Fungi</taxon>
        <taxon>Fungi incertae sedis</taxon>
        <taxon>Zoopagomycota</taxon>
        <taxon>Zoopagomycotina</taxon>
        <taxon>Zoopagomycetes</taxon>
        <taxon>Zoopagales</taxon>
        <taxon>Sigmoideomycetaceae</taxon>
        <taxon>Thamnocephalis</taxon>
    </lineage>
</organism>
<gene>
    <name evidence="3" type="ORF">THASP1DRAFT_24976</name>
</gene>
<proteinExistence type="inferred from homology"/>
<dbReference type="STRING" id="78915.A0A4P9XLL6"/>
<dbReference type="PANTHER" id="PTHR12941">
    <property type="entry name" value="ER MEMBRANE PROTEIN COMPLEX"/>
    <property type="match status" value="1"/>
</dbReference>
<accession>A0A4P9XLL6</accession>
<evidence type="ECO:0000313" key="3">
    <source>
        <dbReference type="EMBL" id="RKP06763.1"/>
    </source>
</evidence>
<dbReference type="PANTHER" id="PTHR12941:SF10">
    <property type="entry name" value="ER MEMBRANE PROTEIN COMPLEX SUBUNIT 8_9 HOMOLOG"/>
    <property type="match status" value="1"/>
</dbReference>
<dbReference type="InterPro" id="IPR037518">
    <property type="entry name" value="MPN"/>
</dbReference>
<comment type="similarity">
    <text evidence="1">Belongs to the EMC8/EMC9 family.</text>
</comment>
<evidence type="ECO:0000256" key="1">
    <source>
        <dbReference type="ARBA" id="ARBA00007461"/>
    </source>
</evidence>
<dbReference type="Proteomes" id="UP000271241">
    <property type="component" value="Unassembled WGS sequence"/>
</dbReference>
<dbReference type="GO" id="GO:0072546">
    <property type="term" value="C:EMC complex"/>
    <property type="evidence" value="ECO:0007669"/>
    <property type="project" value="InterPro"/>
</dbReference>
<evidence type="ECO:0000259" key="2">
    <source>
        <dbReference type="PROSITE" id="PS50249"/>
    </source>
</evidence>
<dbReference type="PROSITE" id="PS50249">
    <property type="entry name" value="MPN"/>
    <property type="match status" value="1"/>
</dbReference>
<feature type="domain" description="MPN" evidence="2">
    <location>
        <begin position="6"/>
        <end position="139"/>
    </location>
</feature>
<dbReference type="OrthoDB" id="194468at2759"/>
<dbReference type="CDD" id="cd08060">
    <property type="entry name" value="MPN_UPF0172"/>
    <property type="match status" value="1"/>
</dbReference>
<dbReference type="EMBL" id="KZ992822">
    <property type="protein sequence ID" value="RKP06763.1"/>
    <property type="molecule type" value="Genomic_DNA"/>
</dbReference>